<protein>
    <submittedName>
        <fullName evidence="1">Uncharacterized protein</fullName>
    </submittedName>
</protein>
<gene>
    <name evidence="1" type="ORF">XFF6991_580005</name>
</gene>
<evidence type="ECO:0000313" key="2">
    <source>
        <dbReference type="Proteomes" id="UP000234345"/>
    </source>
</evidence>
<dbReference type="EMBL" id="OCZC01000086">
    <property type="protein sequence ID" value="SOO26809.1"/>
    <property type="molecule type" value="Genomic_DNA"/>
</dbReference>
<name>A0A7Z7NJ59_XANCH</name>
<evidence type="ECO:0000313" key="1">
    <source>
        <dbReference type="EMBL" id="SOO26809.1"/>
    </source>
</evidence>
<sequence length="29" mass="3634">MLLDLYNLVVYIYLKDFLLNINSYYKYIL</sequence>
<dbReference type="Proteomes" id="UP000234345">
    <property type="component" value="Unassembled WGS sequence"/>
</dbReference>
<reference evidence="1 2" key="1">
    <citation type="submission" date="2017-10" db="EMBL/GenBank/DDBJ databases">
        <authorList>
            <person name="Regsiter A."/>
            <person name="William W."/>
        </authorList>
    </citation>
    <scope>NUCLEOTIDE SEQUENCE [LARGE SCALE GENOMIC DNA]</scope>
    <source>
        <strain evidence="1 2">CFBP6991</strain>
    </source>
</reference>
<proteinExistence type="predicted"/>
<comment type="caution">
    <text evidence="1">The sequence shown here is derived from an EMBL/GenBank/DDBJ whole genome shotgun (WGS) entry which is preliminary data.</text>
</comment>
<accession>A0A7Z7NJ59</accession>
<dbReference type="AlphaFoldDB" id="A0A7Z7NJ59"/>
<organism evidence="1 2">
    <name type="scientific">Xanthomonas campestris pv. phaseoli</name>
    <dbReference type="NCBI Taxonomy" id="317013"/>
    <lineage>
        <taxon>Bacteria</taxon>
        <taxon>Pseudomonadati</taxon>
        <taxon>Pseudomonadota</taxon>
        <taxon>Gammaproteobacteria</taxon>
        <taxon>Lysobacterales</taxon>
        <taxon>Lysobacteraceae</taxon>
        <taxon>Xanthomonas</taxon>
    </lineage>
</organism>